<gene>
    <name evidence="6" type="ORF">D0544_15275</name>
</gene>
<dbReference type="PANTHER" id="PTHR44757:SF2">
    <property type="entry name" value="BIOFILM ARCHITECTURE MAINTENANCE PROTEIN MBAA"/>
    <property type="match status" value="1"/>
</dbReference>
<dbReference type="CDD" id="cd00130">
    <property type="entry name" value="PAS"/>
    <property type="match status" value="1"/>
</dbReference>
<keyword evidence="2" id="KW-0472">Membrane</keyword>
<dbReference type="PROSITE" id="PS50112">
    <property type="entry name" value="PAS"/>
    <property type="match status" value="1"/>
</dbReference>
<dbReference type="SUPFAM" id="SSF55785">
    <property type="entry name" value="PYP-like sensor domain (PAS domain)"/>
    <property type="match status" value="1"/>
</dbReference>
<dbReference type="Pfam" id="PF13426">
    <property type="entry name" value="PAS_9"/>
    <property type="match status" value="1"/>
</dbReference>
<evidence type="ECO:0000259" key="4">
    <source>
        <dbReference type="PROSITE" id="PS50113"/>
    </source>
</evidence>
<dbReference type="FunFam" id="3.30.70.270:FF:000001">
    <property type="entry name" value="Diguanylate cyclase domain protein"/>
    <property type="match status" value="1"/>
</dbReference>
<keyword evidence="2" id="KW-0812">Transmembrane</keyword>
<evidence type="ECO:0000259" key="5">
    <source>
        <dbReference type="PROSITE" id="PS50887"/>
    </source>
</evidence>
<dbReference type="RefSeq" id="WP_125017643.1">
    <property type="nucleotide sequence ID" value="NZ_QWEZ01000002.1"/>
</dbReference>
<dbReference type="Gene3D" id="3.30.450.20">
    <property type="entry name" value="PAS domain"/>
    <property type="match status" value="1"/>
</dbReference>
<protein>
    <submittedName>
        <fullName evidence="6">Diguanylate cyclase</fullName>
    </submittedName>
</protein>
<feature type="domain" description="PAS" evidence="3">
    <location>
        <begin position="354"/>
        <end position="424"/>
    </location>
</feature>
<evidence type="ECO:0000313" key="6">
    <source>
        <dbReference type="EMBL" id="RRJ83193.1"/>
    </source>
</evidence>
<dbReference type="PANTHER" id="PTHR44757">
    <property type="entry name" value="DIGUANYLATE CYCLASE DGCP"/>
    <property type="match status" value="1"/>
</dbReference>
<keyword evidence="2" id="KW-1133">Transmembrane helix</keyword>
<evidence type="ECO:0000313" key="7">
    <source>
        <dbReference type="Proteomes" id="UP000280792"/>
    </source>
</evidence>
<dbReference type="InterPro" id="IPR029787">
    <property type="entry name" value="Nucleotide_cyclase"/>
</dbReference>
<dbReference type="InterPro" id="IPR000160">
    <property type="entry name" value="GGDEF_dom"/>
</dbReference>
<feature type="transmembrane region" description="Helical" evidence="2">
    <location>
        <begin position="285"/>
        <end position="306"/>
    </location>
</feature>
<accession>A0A3P3VQU3</accession>
<dbReference type="EMBL" id="QWEZ01000002">
    <property type="protein sequence ID" value="RRJ83193.1"/>
    <property type="molecule type" value="Genomic_DNA"/>
</dbReference>
<dbReference type="PROSITE" id="PS50113">
    <property type="entry name" value="PAC"/>
    <property type="match status" value="1"/>
</dbReference>
<dbReference type="SUPFAM" id="SSF55073">
    <property type="entry name" value="Nucleotide cyclase"/>
    <property type="match status" value="1"/>
</dbReference>
<dbReference type="CDD" id="cd01949">
    <property type="entry name" value="GGDEF"/>
    <property type="match status" value="1"/>
</dbReference>
<dbReference type="Pfam" id="PF00990">
    <property type="entry name" value="GGDEF"/>
    <property type="match status" value="1"/>
</dbReference>
<keyword evidence="7" id="KW-1185">Reference proteome</keyword>
<dbReference type="Gene3D" id="3.30.70.270">
    <property type="match status" value="1"/>
</dbReference>
<proteinExistence type="predicted"/>
<name>A0A3P3VQU3_9GAMM</name>
<dbReference type="InterPro" id="IPR000700">
    <property type="entry name" value="PAS-assoc_C"/>
</dbReference>
<dbReference type="GO" id="GO:0003824">
    <property type="term" value="F:catalytic activity"/>
    <property type="evidence" value="ECO:0007669"/>
    <property type="project" value="UniProtKB-ARBA"/>
</dbReference>
<sequence length="647" mass="72895">MTPGSFFSTLSLRTRLLLIISLALAILLPLSYILAYQLIFPRFVDLETQRLDSDRSALETALMLRVKSVRSVARDWAQWDDSYEFVAGNNSEYVADNLDIESIVNLDVNLLVFFDLSGRVVRSVNVDLDRLTRRPIPAGLTQLLLQPERILDQAPPRPRSGLLAVDGLLVALAIEPITDSNREQASNGWLMAVRYLDGSLEQDTEHLVGTSFDLRWATHPAFNDADRAVLASLAAGEQTLSLDGEQQGTLEYRVDDILGQPILVRIQSALSIMEEGRVALARYQWILLLVLSVVMLMLTWAINWGVLSRLRRLQESVHNVGIDAAAEVVELSGRDELAQLSSDIAWTLERLRTGKERQKLLMDQLLDGFIEFDLLGYVRVANLSMARMLGVERNDLLNSHYNRLVPPEAAASIGEFLQWVTQEPATTSREVLEVTRPSGESLFVEVSASAILSIKGEVKGVRSLVRDVTHRQQEHLELSHRAYHDPLTGLYNRAALTNEIDELLRQRHYRKLTMGVLYLDIDHFKRVNDTLGHQCGDLLLKQIASRLRDCLRESDIVARIGGDEFVVLLQHGDSQHFEVVADKLIRSIREPFMVQGHRIDYLGVSVGISLCPQHSELPDELIHLADRAMYMAKQRGSSYAFYRHSLG</sequence>
<reference evidence="6 7" key="2">
    <citation type="submission" date="2018-12" db="EMBL/GenBank/DDBJ databases">
        <title>Simiduia agarivorans gen. nov., sp. nov., a marine, agarolytic bacterium isolated from shallow coastal water from Keelung, Taiwan.</title>
        <authorList>
            <person name="Shieh W.Y."/>
        </authorList>
    </citation>
    <scope>NUCLEOTIDE SEQUENCE [LARGE SCALE GENOMIC DNA]</scope>
    <source>
        <strain evidence="6 7">GTF-13</strain>
    </source>
</reference>
<dbReference type="SMART" id="SM00267">
    <property type="entry name" value="GGDEF"/>
    <property type="match status" value="1"/>
</dbReference>
<dbReference type="InterPro" id="IPR000014">
    <property type="entry name" value="PAS"/>
</dbReference>
<dbReference type="InterPro" id="IPR035965">
    <property type="entry name" value="PAS-like_dom_sf"/>
</dbReference>
<dbReference type="InterPro" id="IPR043128">
    <property type="entry name" value="Rev_trsase/Diguanyl_cyclase"/>
</dbReference>
<dbReference type="InterPro" id="IPR052155">
    <property type="entry name" value="Biofilm_reg_signaling"/>
</dbReference>
<evidence type="ECO:0000256" key="1">
    <source>
        <dbReference type="ARBA" id="ARBA00001946"/>
    </source>
</evidence>
<reference evidence="6 7" key="1">
    <citation type="submission" date="2018-08" db="EMBL/GenBank/DDBJ databases">
        <authorList>
            <person name="Khan S.A."/>
        </authorList>
    </citation>
    <scope>NUCLEOTIDE SEQUENCE [LARGE SCALE GENOMIC DNA]</scope>
    <source>
        <strain evidence="6 7">GTF-13</strain>
    </source>
</reference>
<comment type="cofactor">
    <cofactor evidence="1">
        <name>Mg(2+)</name>
        <dbReference type="ChEBI" id="CHEBI:18420"/>
    </cofactor>
</comment>
<dbReference type="AlphaFoldDB" id="A0A3P3VQU3"/>
<dbReference type="InterPro" id="IPR007892">
    <property type="entry name" value="CHASE4"/>
</dbReference>
<evidence type="ECO:0000259" key="3">
    <source>
        <dbReference type="PROSITE" id="PS50112"/>
    </source>
</evidence>
<feature type="domain" description="GGDEF" evidence="5">
    <location>
        <begin position="512"/>
        <end position="645"/>
    </location>
</feature>
<dbReference type="PROSITE" id="PS50887">
    <property type="entry name" value="GGDEF"/>
    <property type="match status" value="1"/>
</dbReference>
<dbReference type="NCBIfam" id="TIGR00254">
    <property type="entry name" value="GGDEF"/>
    <property type="match status" value="1"/>
</dbReference>
<dbReference type="Pfam" id="PF05228">
    <property type="entry name" value="CHASE4"/>
    <property type="match status" value="1"/>
</dbReference>
<organism evidence="6 7">
    <name type="scientific">Aestuariirhabdus litorea</name>
    <dbReference type="NCBI Taxonomy" id="2528527"/>
    <lineage>
        <taxon>Bacteria</taxon>
        <taxon>Pseudomonadati</taxon>
        <taxon>Pseudomonadota</taxon>
        <taxon>Gammaproteobacteria</taxon>
        <taxon>Oceanospirillales</taxon>
        <taxon>Aestuariirhabdaceae</taxon>
        <taxon>Aestuariirhabdus</taxon>
    </lineage>
</organism>
<dbReference type="Proteomes" id="UP000280792">
    <property type="component" value="Unassembled WGS sequence"/>
</dbReference>
<dbReference type="SMART" id="SM00091">
    <property type="entry name" value="PAS"/>
    <property type="match status" value="1"/>
</dbReference>
<dbReference type="NCBIfam" id="TIGR00229">
    <property type="entry name" value="sensory_box"/>
    <property type="match status" value="1"/>
</dbReference>
<feature type="domain" description="PAC" evidence="4">
    <location>
        <begin position="427"/>
        <end position="480"/>
    </location>
</feature>
<evidence type="ECO:0000256" key="2">
    <source>
        <dbReference type="SAM" id="Phobius"/>
    </source>
</evidence>
<comment type="caution">
    <text evidence="6">The sequence shown here is derived from an EMBL/GenBank/DDBJ whole genome shotgun (WGS) entry which is preliminary data.</text>
</comment>